<accession>G8ZSV7</accession>
<feature type="compositionally biased region" description="Basic and acidic residues" evidence="1">
    <location>
        <begin position="1"/>
        <end position="14"/>
    </location>
</feature>
<dbReference type="GeneID" id="11502136"/>
<dbReference type="OrthoDB" id="4822at2759"/>
<protein>
    <recommendedName>
        <fullName evidence="2">G-patch domain-containing protein</fullName>
    </recommendedName>
</protein>
<keyword evidence="4" id="KW-1185">Reference proteome</keyword>
<dbReference type="GO" id="GO:2001033">
    <property type="term" value="P:negative regulation of double-strand break repair via nonhomologous end joining"/>
    <property type="evidence" value="ECO:0007669"/>
    <property type="project" value="EnsemblFungi"/>
</dbReference>
<dbReference type="InterPro" id="IPR045211">
    <property type="entry name" value="TFP11/STIP/Ntr1"/>
</dbReference>
<feature type="region of interest" description="Disordered" evidence="1">
    <location>
        <begin position="1"/>
        <end position="43"/>
    </location>
</feature>
<dbReference type="InParanoid" id="G8ZSV7"/>
<dbReference type="AlphaFoldDB" id="G8ZSV7"/>
<dbReference type="SMART" id="SM00443">
    <property type="entry name" value="G_patch"/>
    <property type="match status" value="1"/>
</dbReference>
<proteinExistence type="predicted"/>
<dbReference type="Proteomes" id="UP000005627">
    <property type="component" value="Chromosome 4"/>
</dbReference>
<evidence type="ECO:0000256" key="1">
    <source>
        <dbReference type="SAM" id="MobiDB-lite"/>
    </source>
</evidence>
<dbReference type="KEGG" id="tdl:TDEL_0D01170"/>
<dbReference type="STRING" id="1076872.G8ZSV7"/>
<feature type="domain" description="G-patch" evidence="2">
    <location>
        <begin position="46"/>
        <end position="93"/>
    </location>
</feature>
<dbReference type="RefSeq" id="XP_003680912.1">
    <property type="nucleotide sequence ID" value="XM_003680864.1"/>
</dbReference>
<dbReference type="PANTHER" id="PTHR23329">
    <property type="entry name" value="TUFTELIN-INTERACTING PROTEIN 11-RELATED"/>
    <property type="match status" value="1"/>
</dbReference>
<evidence type="ECO:0000313" key="4">
    <source>
        <dbReference type="Proteomes" id="UP000005627"/>
    </source>
</evidence>
<dbReference type="GO" id="GO:0071008">
    <property type="term" value="C:U2-type post-mRNA release spliceosomal complex"/>
    <property type="evidence" value="ECO:0007669"/>
    <property type="project" value="EnsemblFungi"/>
</dbReference>
<dbReference type="PROSITE" id="PS50174">
    <property type="entry name" value="G_PATCH"/>
    <property type="match status" value="1"/>
</dbReference>
<name>G8ZSV7_TORDE</name>
<reference evidence="3 4" key="1">
    <citation type="journal article" date="2011" name="Proc. Natl. Acad. Sci. U.S.A.">
        <title>Evolutionary erosion of yeast sex chromosomes by mating-type switching accidents.</title>
        <authorList>
            <person name="Gordon J.L."/>
            <person name="Armisen D."/>
            <person name="Proux-Wera E."/>
            <person name="Oheigeartaigh S.S."/>
            <person name="Byrne K.P."/>
            <person name="Wolfe K.H."/>
        </authorList>
    </citation>
    <scope>NUCLEOTIDE SEQUENCE [LARGE SCALE GENOMIC DNA]</scope>
    <source>
        <strain evidence="4">ATCC 10662 / CBS 1146 / NBRC 0425 / NCYC 2629 / NRRL Y-866</strain>
    </source>
</reference>
<dbReference type="GO" id="GO:0000781">
    <property type="term" value="C:chromosome, telomeric region"/>
    <property type="evidence" value="ECO:0007669"/>
    <property type="project" value="EnsemblFungi"/>
</dbReference>
<dbReference type="FunCoup" id="G8ZSV7">
    <property type="interactions" value="955"/>
</dbReference>
<dbReference type="InterPro" id="IPR000467">
    <property type="entry name" value="G_patch_dom"/>
</dbReference>
<evidence type="ECO:0000313" key="3">
    <source>
        <dbReference type="EMBL" id="CCE91701.1"/>
    </source>
</evidence>
<dbReference type="HOGENOM" id="CLU_434104_0_0_1"/>
<feature type="region of interest" description="Disordered" evidence="1">
    <location>
        <begin position="92"/>
        <end position="115"/>
    </location>
</feature>
<dbReference type="Pfam" id="PF01585">
    <property type="entry name" value="G-patch"/>
    <property type="match status" value="1"/>
</dbReference>
<dbReference type="GO" id="GO:0003724">
    <property type="term" value="F:RNA helicase activity"/>
    <property type="evidence" value="ECO:0007669"/>
    <property type="project" value="EnsemblFungi"/>
</dbReference>
<dbReference type="GO" id="GO:0003676">
    <property type="term" value="F:nucleic acid binding"/>
    <property type="evidence" value="ECO:0007669"/>
    <property type="project" value="InterPro"/>
</dbReference>
<organism evidence="3 4">
    <name type="scientific">Torulaspora delbrueckii</name>
    <name type="common">Yeast</name>
    <name type="synonym">Candida colliculosa</name>
    <dbReference type="NCBI Taxonomy" id="4950"/>
    <lineage>
        <taxon>Eukaryota</taxon>
        <taxon>Fungi</taxon>
        <taxon>Dikarya</taxon>
        <taxon>Ascomycota</taxon>
        <taxon>Saccharomycotina</taxon>
        <taxon>Saccharomycetes</taxon>
        <taxon>Saccharomycetales</taxon>
        <taxon>Saccharomycetaceae</taxon>
        <taxon>Torulaspora</taxon>
    </lineage>
</organism>
<gene>
    <name evidence="3" type="primary">TDEL0D01170</name>
    <name evidence="3" type="ORF">TDEL_0D01170</name>
</gene>
<dbReference type="GO" id="GO:0000390">
    <property type="term" value="P:spliceosomal complex disassembly"/>
    <property type="evidence" value="ECO:0007669"/>
    <property type="project" value="EnsemblFungi"/>
</dbReference>
<dbReference type="EMBL" id="HE616745">
    <property type="protein sequence ID" value="CCE91701.1"/>
    <property type="molecule type" value="Genomic_DNA"/>
</dbReference>
<sequence length="668" mass="77775">MPSEKNCRFFENRMDPYGYSDEDRTEDEGDKKPNFFTNGGTEMSKKYGIGAKLLSKMGYVAGQGLGKDGSGIAHPIQAEQRPMPSVGLGMMSSLGDKYNERYDSSDDEEQAPRSHDVAFEKSDVKVMSKDNKVQDRHQTQLNRILSDLQSKLNLKISPGFLERISSTSFDQKVELERLATSLLNGQERITTIDDRIKILEAEVAELDDEGRLLYDIDESLKKNSTILNKADCIMGLSDTDLVDSLLANILRREYLMQDDIVVPTSENLDQLVGLAEILRYQMDTSSTQLNRTQSTIYKLIFKRFLKFWEGFTVNKEQTNMMISLMLDFEPLLKFISCFDYVLETFIYPKLIRALASWNITGNDEFPPRVWVFDFLVITKLQTRNKLEELAVEKLSNYCDSWYHRDSEVIRKADLLFMQELLGKKYHEVVDSKLLPKFLDQLWEKHFDPLAELEDWESASIEEGSLYYSRMLKRYQYYFSDEVYNTLITAMFNEYNKVLYQWLIYSEQEDVSKAKHWFFWQINAMFRDATPIEIELKEIRKTMALLNDSAHQPIHDESFNLFRRLRLELKEPTETAKTGTYTVQNIPMRKVVPHFKDVVEDFCAENAYVLQKLQGQYTQLPYGVHKDTLAPVFKISRGNSSVDIAMKDDILWVRNDKGSFVPTYLYELK</sequence>
<feature type="compositionally biased region" description="Basic and acidic residues" evidence="1">
    <location>
        <begin position="97"/>
        <end position="115"/>
    </location>
</feature>
<dbReference type="eggNOG" id="KOG2184">
    <property type="taxonomic scope" value="Eukaryota"/>
</dbReference>
<evidence type="ECO:0000259" key="2">
    <source>
        <dbReference type="PROSITE" id="PS50174"/>
    </source>
</evidence>
<dbReference type="GO" id="GO:0000349">
    <property type="term" value="P:generation of catalytic spliceosome for first transesterification step"/>
    <property type="evidence" value="ECO:0007669"/>
    <property type="project" value="EnsemblFungi"/>
</dbReference>
<dbReference type="PANTHER" id="PTHR23329:SF1">
    <property type="entry name" value="TUFTELIN-INTERACTING PROTEIN 11"/>
    <property type="match status" value="1"/>
</dbReference>
<dbReference type="GO" id="GO:0005730">
    <property type="term" value="C:nucleolus"/>
    <property type="evidence" value="ECO:0007669"/>
    <property type="project" value="EnsemblFungi"/>
</dbReference>